<evidence type="ECO:0000313" key="8">
    <source>
        <dbReference type="EMBL" id="QNK40802.1"/>
    </source>
</evidence>
<proteinExistence type="inferred from homology"/>
<evidence type="ECO:0000313" key="10">
    <source>
        <dbReference type="Proteomes" id="UP000515909"/>
    </source>
</evidence>
<evidence type="ECO:0000256" key="3">
    <source>
        <dbReference type="ARBA" id="ARBA00022777"/>
    </source>
</evidence>
<dbReference type="PANTHER" id="PTHR43095">
    <property type="entry name" value="SUGAR KINASE"/>
    <property type="match status" value="1"/>
</dbReference>
<keyword evidence="2 4" id="KW-0808">Transferase</keyword>
<accession>A0A6N8HYK3</accession>
<dbReference type="Gene3D" id="3.30.420.40">
    <property type="match status" value="2"/>
</dbReference>
<dbReference type="Pfam" id="PF00370">
    <property type="entry name" value="FGGY_N"/>
    <property type="match status" value="1"/>
</dbReference>
<comment type="similarity">
    <text evidence="1 4">Belongs to the FGGY kinase family.</text>
</comment>
<dbReference type="EMBL" id="CP060286">
    <property type="protein sequence ID" value="QNK40802.1"/>
    <property type="molecule type" value="Genomic_DNA"/>
</dbReference>
<dbReference type="PANTHER" id="PTHR43095:SF5">
    <property type="entry name" value="XYLULOSE KINASE"/>
    <property type="match status" value="1"/>
</dbReference>
<feature type="domain" description="Carbohydrate kinase FGGY N-terminal" evidence="5">
    <location>
        <begin position="5"/>
        <end position="247"/>
    </location>
</feature>
<evidence type="ECO:0000313" key="7">
    <source>
        <dbReference type="EMBL" id="MVB10779.1"/>
    </source>
</evidence>
<sequence length="505" mass="55843">MESRYFMGIDVGTNETKGVLIDSGCNVVAYSAKKHEVENPQPNFFEQDAEKIWWGDVCSVSKALIRESGVSPSQIICMGVSALGCDCLPVDQNCTPLCNAILYGIDSRSYREIEYLNRYYGEEAAQRLYGHPICSSDIAPKILWIKNHLPDVYSRTYKFLTASSYITAKLTGRYCIDKYLAEDFAPLYDLKADAVSEENCSLYCGPNQLAEVMRATETAGTVTAKASAETGLNENTKVLVGTGDSGAEAISTGIFEPGDIMIQLGSSCYFIYLADRLIQDRRVWPGTFIIPDTYSVCAGTNTAGTLTKWFRDELYFDMVAREKDGKNAFDSMAESVETIPAGSDGLITLPYFAGERTPLNDPFAKGVFFGLKLGHTRAHLYKSALEGIGYSIAQHFDILEENNLPIKKIMAVGGGTKNEPWLHIIADILGRTVCTARVSFGASYGDAIMAALAGGAYRSWSEMEHVIQPELLIEPNMENHAVYRKNRKIFDELYQTTKEMMHSLS</sequence>
<reference evidence="7 9" key="1">
    <citation type="submission" date="2019-09" db="EMBL/GenBank/DDBJ databases">
        <title>Genome sequence of Clostridium sp. EA1.</title>
        <authorList>
            <person name="Poehlein A."/>
            <person name="Bengelsdorf F.R."/>
            <person name="Daniel R."/>
        </authorList>
    </citation>
    <scope>NUCLEOTIDE SEQUENCE [LARGE SCALE GENOMIC DNA]</scope>
    <source>
        <strain evidence="7 9">EA1</strain>
    </source>
</reference>
<dbReference type="InterPro" id="IPR000577">
    <property type="entry name" value="Carb_kinase_FGGY"/>
</dbReference>
<evidence type="ECO:0000259" key="5">
    <source>
        <dbReference type="Pfam" id="PF00370"/>
    </source>
</evidence>
<dbReference type="Proteomes" id="UP000469440">
    <property type="component" value="Unassembled WGS sequence"/>
</dbReference>
<organism evidence="7 9">
    <name type="scientific">Caproicibacter fermentans</name>
    <dbReference type="NCBI Taxonomy" id="2576756"/>
    <lineage>
        <taxon>Bacteria</taxon>
        <taxon>Bacillati</taxon>
        <taxon>Bacillota</taxon>
        <taxon>Clostridia</taxon>
        <taxon>Eubacteriales</taxon>
        <taxon>Acutalibacteraceae</taxon>
        <taxon>Caproicibacter</taxon>
    </lineage>
</organism>
<reference evidence="8 10" key="2">
    <citation type="submission" date="2020-08" db="EMBL/GenBank/DDBJ databases">
        <title>The isolate Caproiciproducens sp. 7D4C2 produces n-caproate at mildly acidic conditions from hexoses: genome and rBOX comparison with related strains and chain-elongating bacteria.</title>
        <authorList>
            <person name="Esquivel-Elizondo S."/>
            <person name="Bagci C."/>
            <person name="Temovska M."/>
            <person name="Jeon B.S."/>
            <person name="Bessarab I."/>
            <person name="Williams R.B.H."/>
            <person name="Huson D.H."/>
            <person name="Angenent L.T."/>
        </authorList>
    </citation>
    <scope>NUCLEOTIDE SEQUENCE [LARGE SCALE GENOMIC DNA]</scope>
    <source>
        <strain evidence="8 10">7D4C2</strain>
    </source>
</reference>
<dbReference type="EC" id="2.7.1.17" evidence="7"/>
<evidence type="ECO:0000256" key="4">
    <source>
        <dbReference type="RuleBase" id="RU003733"/>
    </source>
</evidence>
<dbReference type="Proteomes" id="UP000515909">
    <property type="component" value="Chromosome"/>
</dbReference>
<dbReference type="Pfam" id="PF02782">
    <property type="entry name" value="FGGY_C"/>
    <property type="match status" value="1"/>
</dbReference>
<evidence type="ECO:0000313" key="9">
    <source>
        <dbReference type="Proteomes" id="UP000469440"/>
    </source>
</evidence>
<gene>
    <name evidence="7" type="primary">xylB_3</name>
    <name evidence="7" type="ORF">CAFE_14770</name>
    <name evidence="8" type="ORF">HCR03_00220</name>
</gene>
<evidence type="ECO:0000256" key="2">
    <source>
        <dbReference type="ARBA" id="ARBA00022679"/>
    </source>
</evidence>
<dbReference type="GO" id="GO:0004856">
    <property type="term" value="F:D-xylulokinase activity"/>
    <property type="evidence" value="ECO:0007669"/>
    <property type="project" value="UniProtKB-EC"/>
</dbReference>
<dbReference type="PIRSF" id="PIRSF000538">
    <property type="entry name" value="GlpK"/>
    <property type="match status" value="1"/>
</dbReference>
<accession>A0A7G8TB11</accession>
<dbReference type="CDD" id="cd07804">
    <property type="entry name" value="ASKHA_NBD_FGGY_RrXK-like"/>
    <property type="match status" value="1"/>
</dbReference>
<dbReference type="InterPro" id="IPR043129">
    <property type="entry name" value="ATPase_NBD"/>
</dbReference>
<feature type="domain" description="Carbohydrate kinase FGGY C-terminal" evidence="6">
    <location>
        <begin position="261"/>
        <end position="453"/>
    </location>
</feature>
<name>A0A6N8HYK3_9FIRM</name>
<keyword evidence="9" id="KW-1185">Reference proteome</keyword>
<dbReference type="InterPro" id="IPR018485">
    <property type="entry name" value="FGGY_C"/>
</dbReference>
<dbReference type="InterPro" id="IPR018484">
    <property type="entry name" value="FGGY_N"/>
</dbReference>
<dbReference type="SUPFAM" id="SSF53067">
    <property type="entry name" value="Actin-like ATPase domain"/>
    <property type="match status" value="2"/>
</dbReference>
<dbReference type="EMBL" id="VWXL01000047">
    <property type="protein sequence ID" value="MVB10779.1"/>
    <property type="molecule type" value="Genomic_DNA"/>
</dbReference>
<dbReference type="PROSITE" id="PS00445">
    <property type="entry name" value="FGGY_KINASES_2"/>
    <property type="match status" value="1"/>
</dbReference>
<evidence type="ECO:0000256" key="1">
    <source>
        <dbReference type="ARBA" id="ARBA00009156"/>
    </source>
</evidence>
<dbReference type="InterPro" id="IPR050406">
    <property type="entry name" value="FGGY_Carb_Kinase"/>
</dbReference>
<dbReference type="AlphaFoldDB" id="A0A6N8HYK3"/>
<dbReference type="InterPro" id="IPR018483">
    <property type="entry name" value="Carb_kinase_FGGY_CS"/>
</dbReference>
<keyword evidence="3 4" id="KW-0418">Kinase</keyword>
<evidence type="ECO:0000259" key="6">
    <source>
        <dbReference type="Pfam" id="PF02782"/>
    </source>
</evidence>
<dbReference type="RefSeq" id="WP_066649188.1">
    <property type="nucleotide sequence ID" value="NZ_CP060286.1"/>
</dbReference>
<dbReference type="OrthoDB" id="9805576at2"/>
<protein>
    <submittedName>
        <fullName evidence="8">FGGY-family carbohydrate kinase</fullName>
    </submittedName>
    <submittedName>
        <fullName evidence="7">Xylulose kinase</fullName>
        <ecNumber evidence="7">2.7.1.17</ecNumber>
    </submittedName>
</protein>
<dbReference type="KEGG" id="cfem:HCR03_00220"/>